<feature type="region of interest" description="Disordered" evidence="1">
    <location>
        <begin position="1"/>
        <end position="29"/>
    </location>
</feature>
<proteinExistence type="predicted"/>
<dbReference type="SMR" id="A2F691"/>
<reference evidence="2" key="2">
    <citation type="journal article" date="2007" name="Science">
        <title>Draft genome sequence of the sexually transmitted pathogen Trichomonas vaginalis.</title>
        <authorList>
            <person name="Carlton J.M."/>
            <person name="Hirt R.P."/>
            <person name="Silva J.C."/>
            <person name="Delcher A.L."/>
            <person name="Schatz M."/>
            <person name="Zhao Q."/>
            <person name="Wortman J.R."/>
            <person name="Bidwell S.L."/>
            <person name="Alsmark U.C.M."/>
            <person name="Besteiro S."/>
            <person name="Sicheritz-Ponten T."/>
            <person name="Noel C.J."/>
            <person name="Dacks J.B."/>
            <person name="Foster P.G."/>
            <person name="Simillion C."/>
            <person name="Van de Peer Y."/>
            <person name="Miranda-Saavedra D."/>
            <person name="Barton G.J."/>
            <person name="Westrop G.D."/>
            <person name="Mueller S."/>
            <person name="Dessi D."/>
            <person name="Fiori P.L."/>
            <person name="Ren Q."/>
            <person name="Paulsen I."/>
            <person name="Zhang H."/>
            <person name="Bastida-Corcuera F.D."/>
            <person name="Simoes-Barbosa A."/>
            <person name="Brown M.T."/>
            <person name="Hayes R.D."/>
            <person name="Mukherjee M."/>
            <person name="Okumura C.Y."/>
            <person name="Schneider R."/>
            <person name="Smith A.J."/>
            <person name="Vanacova S."/>
            <person name="Villalvazo M."/>
            <person name="Haas B.J."/>
            <person name="Pertea M."/>
            <person name="Feldblyum T.V."/>
            <person name="Utterback T.R."/>
            <person name="Shu C.L."/>
            <person name="Osoegawa K."/>
            <person name="de Jong P.J."/>
            <person name="Hrdy I."/>
            <person name="Horvathova L."/>
            <person name="Zubacova Z."/>
            <person name="Dolezal P."/>
            <person name="Malik S.B."/>
            <person name="Logsdon J.M. Jr."/>
            <person name="Henze K."/>
            <person name="Gupta A."/>
            <person name="Wang C.C."/>
            <person name="Dunne R.L."/>
            <person name="Upcroft J.A."/>
            <person name="Upcroft P."/>
            <person name="White O."/>
            <person name="Salzberg S.L."/>
            <person name="Tang P."/>
            <person name="Chiu C.-H."/>
            <person name="Lee Y.-S."/>
            <person name="Embley T.M."/>
            <person name="Coombs G.H."/>
            <person name="Mottram J.C."/>
            <person name="Tachezy J."/>
            <person name="Fraser-Liggett C.M."/>
            <person name="Johnson P.J."/>
        </authorList>
    </citation>
    <scope>NUCLEOTIDE SEQUENCE [LARGE SCALE GENOMIC DNA]</scope>
    <source>
        <strain evidence="2">G3</strain>
    </source>
</reference>
<protein>
    <submittedName>
        <fullName evidence="2">Uncharacterized protein</fullName>
    </submittedName>
</protein>
<name>A2F691_TRIV3</name>
<keyword evidence="3" id="KW-1185">Reference proteome</keyword>
<evidence type="ECO:0000313" key="3">
    <source>
        <dbReference type="Proteomes" id="UP000001542"/>
    </source>
</evidence>
<dbReference type="RefSeq" id="XP_001312492.1">
    <property type="nucleotide sequence ID" value="XM_001312491.1"/>
</dbReference>
<sequence length="1226" mass="139403">MNSENATQESNNHTSQSARASNQPQQGADDSDFFQKLTKFLEDAPAEAILRDANILKHIQDGLLSIETSQNLQSLSVLRIWCRKLAVRLNMENDNRIVNKNNVKNPDKLRSIVAPYCLALADLCTQIFSKPELLPFACLTVRELLNVSKSAPNPQIIETVVSYTHIKNLRIPLLEIVALSSFPISGLPILDPEIAILHPDLHKKLIEISPEGNKNDVQLVLNYVSKIQAMNNNSIPFDRNLLPFCDFDKVFDNIPKDVLASHPDDEVRSAFYKKALENNYDVSQFVDSLITAGIFDKVVQKEASQILVQNLDSIIQAGLTPKQLACLQCLPVKSGSTIFKGISDAIDSSDEFNLICGWVRYLFSKDDWVRDQAISALTKLVGFEINFGIEDLGMKDSQAKQLIDQLKLPGNLSDFQEEGQTFVDIIYNKDQIDAARNVAAMKIAKKILDPYCNVRKLLPQLHQLPFAKFPLLLHAVAIRDGSLKIDTRERLIELMKAINTSNVSDLLPILARAVFQPLLYIEVDGSNLLRIPRYSQVEFQVPGCNGYYDPEFYKPIDRFPLEGVVKEWTQFKVVHKKPIKKENDLKIVTSLNMIDPSLSADFILQLDEDPYAPGVLMSSGTPGNVMYSILTASISAKKKTTNGIEICNKLLPQSPDLGLKLAQVETEFGGDVQMPEKINEYILDENLRRQALGFLVARIKQKQNLDGVDYEKIKPLFNEKLPTNVLRQLLTVFSELGRSEIGNQFIIQKDALAKSFAFHTAEMNEINPKAALACATDEREAICTRAAAVEFLVEYYSNHEVPEMILTMLFNNQSGENPLTFYLLRLLSIKAVRDSIPVYEDFVINYLNEKTSEIFCKAAIYSLEGFNIHKKEIFAAMEDLINLDEYTEPILYVLPTLSDETLGNFGPQMLFYVTDTFSAENIDIDLVLVCINRLLLLNIKFPVESMENILSMYKKFIDKQFVSYKLHHVMNQIFLQSDEAKSYALSHGFLDLILTEIKYVKDPTFRDIAYTTLSQFVYNYKNAQDRILKEWSAETLSELFISEKSTLHFFLCFVKGNEDAQKKFTEPKSSPLLDKLNGFIDTHTKQKEPLLLLELLANVLHSRSVRNKVYTSKNLIIKYYTQVKKYASKSNCKELLDGWLRVFITLTMYPDGIRNLNGDEDAKLSELLLYFITNEAVVKESRKFLILLRNLINDSIWESLKEDIKKQLLPHQIEIFQNLIIKAKDL</sequence>
<dbReference type="InParanoid" id="A2F691"/>
<feature type="compositionally biased region" description="Polar residues" evidence="1">
    <location>
        <begin position="1"/>
        <end position="28"/>
    </location>
</feature>
<gene>
    <name evidence="2" type="ORF">TVAG_104430</name>
</gene>
<dbReference type="VEuPathDB" id="TrichDB:TVAGG3_1003290"/>
<dbReference type="EMBL" id="DS113633">
    <property type="protein sequence ID" value="EAX99562.1"/>
    <property type="molecule type" value="Genomic_DNA"/>
</dbReference>
<dbReference type="KEGG" id="tva:4757371"/>
<dbReference type="Proteomes" id="UP000001542">
    <property type="component" value="Unassembled WGS sequence"/>
</dbReference>
<evidence type="ECO:0000313" key="2">
    <source>
        <dbReference type="EMBL" id="EAX99562.1"/>
    </source>
</evidence>
<organism evidence="2 3">
    <name type="scientific">Trichomonas vaginalis (strain ATCC PRA-98 / G3)</name>
    <dbReference type="NCBI Taxonomy" id="412133"/>
    <lineage>
        <taxon>Eukaryota</taxon>
        <taxon>Metamonada</taxon>
        <taxon>Parabasalia</taxon>
        <taxon>Trichomonadida</taxon>
        <taxon>Trichomonadidae</taxon>
        <taxon>Trichomonas</taxon>
    </lineage>
</organism>
<reference evidence="2" key="1">
    <citation type="submission" date="2006-10" db="EMBL/GenBank/DDBJ databases">
        <authorList>
            <person name="Amadeo P."/>
            <person name="Zhao Q."/>
            <person name="Wortman J."/>
            <person name="Fraser-Liggett C."/>
            <person name="Carlton J."/>
        </authorList>
    </citation>
    <scope>NUCLEOTIDE SEQUENCE</scope>
    <source>
        <strain evidence="2">G3</strain>
    </source>
</reference>
<evidence type="ECO:0000256" key="1">
    <source>
        <dbReference type="SAM" id="MobiDB-lite"/>
    </source>
</evidence>
<dbReference type="OrthoDB" id="10547150at2759"/>
<dbReference type="VEuPathDB" id="TrichDB:TVAG_104430"/>
<dbReference type="AlphaFoldDB" id="A2F691"/>
<accession>A2F691</accession>